<comment type="function">
    <text evidence="1">Exerts antifungal activity through its carbohydrate-binding specificity.</text>
</comment>
<dbReference type="InterPro" id="IPR052059">
    <property type="entry name" value="CR_Ser/Thr_kinase"/>
</dbReference>
<feature type="signal peptide" evidence="10">
    <location>
        <begin position="1"/>
        <end position="35"/>
    </location>
</feature>
<dbReference type="InterPro" id="IPR001245">
    <property type="entry name" value="Ser-Thr/Tyr_kinase_cat_dom"/>
</dbReference>
<feature type="domain" description="Gnk2-homologous" evidence="12">
    <location>
        <begin position="143"/>
        <end position="250"/>
    </location>
</feature>
<keyword evidence="2" id="KW-0723">Serine/threonine-protein kinase</keyword>
<evidence type="ECO:0008006" key="15">
    <source>
        <dbReference type="Google" id="ProtNLM"/>
    </source>
</evidence>
<evidence type="ECO:0000256" key="10">
    <source>
        <dbReference type="SAM" id="SignalP"/>
    </source>
</evidence>
<name>A0AAD3NV97_CRYJA</name>
<dbReference type="SUPFAM" id="SSF56112">
    <property type="entry name" value="Protein kinase-like (PK-like)"/>
    <property type="match status" value="1"/>
</dbReference>
<dbReference type="Pfam" id="PF07714">
    <property type="entry name" value="PK_Tyr_Ser-Thr"/>
    <property type="match status" value="1"/>
</dbReference>
<keyword evidence="6 8" id="KW-0067">ATP-binding</keyword>
<reference evidence="13" key="1">
    <citation type="submission" date="2022-12" db="EMBL/GenBank/DDBJ databases">
        <title>Chromosome-Level Genome Assembly of Japanese Cedar (Cryptomeriajaponica D. Don).</title>
        <authorList>
            <person name="Fujino T."/>
            <person name="Yamaguchi K."/>
            <person name="Yokoyama T."/>
            <person name="Hamanaka T."/>
            <person name="Harazono Y."/>
            <person name="Kamada H."/>
            <person name="Kobayashi W."/>
            <person name="Ujino-Ihara T."/>
            <person name="Uchiyama K."/>
            <person name="Matsumoto A."/>
            <person name="Izuno A."/>
            <person name="Tsumura Y."/>
            <person name="Toyoda A."/>
            <person name="Shigenobu S."/>
            <person name="Moriguchi Y."/>
            <person name="Ueno S."/>
            <person name="Kasahara M."/>
        </authorList>
    </citation>
    <scope>NUCLEOTIDE SEQUENCE</scope>
</reference>
<dbReference type="PANTHER" id="PTHR47973">
    <property type="entry name" value="CYSTEINE-RICH RECEPTOR-LIKE PROTEIN KINASE 3"/>
    <property type="match status" value="1"/>
</dbReference>
<evidence type="ECO:0000256" key="8">
    <source>
        <dbReference type="PROSITE-ProRule" id="PRU10141"/>
    </source>
</evidence>
<feature type="chain" id="PRO_5041932057" description="Cysteine-rich receptor-like protein kinase" evidence="10">
    <location>
        <begin position="36"/>
        <end position="524"/>
    </location>
</feature>
<dbReference type="Gene3D" id="3.30.430.20">
    <property type="entry name" value="Gnk2 domain, C-X8-C-X2-C motif"/>
    <property type="match status" value="2"/>
</dbReference>
<keyword evidence="14" id="KW-1185">Reference proteome</keyword>
<keyword evidence="3" id="KW-0808">Transferase</keyword>
<feature type="region of interest" description="Disordered" evidence="9">
    <location>
        <begin position="256"/>
        <end position="284"/>
    </location>
</feature>
<dbReference type="FunFam" id="3.30.200.20:FF:000140">
    <property type="entry name" value="Leucine-rich repeat receptor-like protein kinase"/>
    <property type="match status" value="1"/>
</dbReference>
<dbReference type="InterPro" id="IPR017441">
    <property type="entry name" value="Protein_kinase_ATP_BS"/>
</dbReference>
<evidence type="ECO:0000256" key="6">
    <source>
        <dbReference type="ARBA" id="ARBA00022840"/>
    </source>
</evidence>
<evidence type="ECO:0000256" key="1">
    <source>
        <dbReference type="ARBA" id="ARBA00002571"/>
    </source>
</evidence>
<dbReference type="InterPro" id="IPR000719">
    <property type="entry name" value="Prot_kinase_dom"/>
</dbReference>
<evidence type="ECO:0000313" key="13">
    <source>
        <dbReference type="EMBL" id="GLJ59698.1"/>
    </source>
</evidence>
<dbReference type="Pfam" id="PF01657">
    <property type="entry name" value="Stress-antifung"/>
    <property type="match status" value="2"/>
</dbReference>
<evidence type="ECO:0000256" key="5">
    <source>
        <dbReference type="ARBA" id="ARBA00022777"/>
    </source>
</evidence>
<evidence type="ECO:0000256" key="7">
    <source>
        <dbReference type="ARBA" id="ARBA00023170"/>
    </source>
</evidence>
<dbReference type="GO" id="GO:0005524">
    <property type="term" value="F:ATP binding"/>
    <property type="evidence" value="ECO:0007669"/>
    <property type="project" value="UniProtKB-UniRule"/>
</dbReference>
<evidence type="ECO:0000313" key="14">
    <source>
        <dbReference type="Proteomes" id="UP001234787"/>
    </source>
</evidence>
<keyword evidence="4 8" id="KW-0547">Nucleotide-binding</keyword>
<feature type="binding site" evidence="8">
    <location>
        <position position="355"/>
    </location>
    <ligand>
        <name>ATP</name>
        <dbReference type="ChEBI" id="CHEBI:30616"/>
    </ligand>
</feature>
<dbReference type="CDD" id="cd23509">
    <property type="entry name" value="Gnk2-like"/>
    <property type="match status" value="2"/>
</dbReference>
<dbReference type="InterPro" id="IPR002902">
    <property type="entry name" value="GNK2"/>
</dbReference>
<keyword evidence="7" id="KW-0675">Receptor</keyword>
<dbReference type="Gene3D" id="3.30.200.20">
    <property type="entry name" value="Phosphorylase Kinase, domain 1"/>
    <property type="match status" value="1"/>
</dbReference>
<keyword evidence="5" id="KW-0418">Kinase</keyword>
<dbReference type="InterPro" id="IPR011009">
    <property type="entry name" value="Kinase-like_dom_sf"/>
</dbReference>
<dbReference type="GO" id="GO:0004674">
    <property type="term" value="F:protein serine/threonine kinase activity"/>
    <property type="evidence" value="ECO:0007669"/>
    <property type="project" value="UniProtKB-KW"/>
</dbReference>
<dbReference type="PROSITE" id="PS00107">
    <property type="entry name" value="PROTEIN_KINASE_ATP"/>
    <property type="match status" value="1"/>
</dbReference>
<dbReference type="EMBL" id="BSEH01001253">
    <property type="protein sequence ID" value="GLJ59698.1"/>
    <property type="molecule type" value="Genomic_DNA"/>
</dbReference>
<comment type="caution">
    <text evidence="13">The sequence shown here is derived from an EMBL/GenBank/DDBJ whole genome shotgun (WGS) entry which is preliminary data.</text>
</comment>
<sequence>MKYNSLPFVPYRRSTFLPTFLLLLFVMNFPSAISAYVRHTCNDSSKITDGSTYSTNLNLVINDLFLNAPQSSGFNTSSRGQSPNKVYSLLQCTENISAERCSKCVLEANKTIQNVCHNDMSGLIWFDDCFLHYDNSNFISILDASGESYSNQNDISSDMDSFQTTTTDLLSNLSNKAYIPANKGFSTGSANYSASGKLYGLVQCWKDISIQDCKTCLVKARNQMGSCCSTKEGAQVLYGSCKIRYELYPFYDSAQEPSSSPVGSPSTTSAPFLPPTAAPFSPKKINETSLTTTKQRHEFSLDSGLLLQDQKFVFSLEVLAEATENFQDNKKLGEGGFGEVYKGKTKDGNEIAVKKLSAKSAQGKKEFMNEVKLMANIQHRNLARLLGCCVEGNERLLVYEYFPNKSLDTFLFDSEKCRELDWQKRYNIIIGIAPRLFPGDETHVHTTIAGTFGYMAPEYAMQGQLSVKVDVYSFGVVLLEIISGRKKNNFYLPYVMQNLVLTIYTICHPANTWHALLAKCYMWH</sequence>
<evidence type="ECO:0000259" key="12">
    <source>
        <dbReference type="PROSITE" id="PS51473"/>
    </source>
</evidence>
<evidence type="ECO:0000256" key="4">
    <source>
        <dbReference type="ARBA" id="ARBA00022741"/>
    </source>
</evidence>
<evidence type="ECO:0000256" key="9">
    <source>
        <dbReference type="SAM" id="MobiDB-lite"/>
    </source>
</evidence>
<dbReference type="Proteomes" id="UP001234787">
    <property type="component" value="Unassembled WGS sequence"/>
</dbReference>
<feature type="domain" description="Gnk2-homologous" evidence="12">
    <location>
        <begin position="35"/>
        <end position="138"/>
    </location>
</feature>
<dbReference type="InterPro" id="IPR038408">
    <property type="entry name" value="GNK2_sf"/>
</dbReference>
<organism evidence="13 14">
    <name type="scientific">Cryptomeria japonica</name>
    <name type="common">Japanese cedar</name>
    <name type="synonym">Cupressus japonica</name>
    <dbReference type="NCBI Taxonomy" id="3369"/>
    <lineage>
        <taxon>Eukaryota</taxon>
        <taxon>Viridiplantae</taxon>
        <taxon>Streptophyta</taxon>
        <taxon>Embryophyta</taxon>
        <taxon>Tracheophyta</taxon>
        <taxon>Spermatophyta</taxon>
        <taxon>Pinopsida</taxon>
        <taxon>Pinidae</taxon>
        <taxon>Conifers II</taxon>
        <taxon>Cupressales</taxon>
        <taxon>Cupressaceae</taxon>
        <taxon>Cryptomeria</taxon>
    </lineage>
</organism>
<accession>A0AAD3NV97</accession>
<feature type="compositionally biased region" description="Low complexity" evidence="9">
    <location>
        <begin position="257"/>
        <end position="271"/>
    </location>
</feature>
<dbReference type="PROSITE" id="PS51473">
    <property type="entry name" value="GNK2"/>
    <property type="match status" value="2"/>
</dbReference>
<evidence type="ECO:0000259" key="11">
    <source>
        <dbReference type="PROSITE" id="PS50011"/>
    </source>
</evidence>
<proteinExistence type="predicted"/>
<dbReference type="Gene3D" id="1.10.510.10">
    <property type="entry name" value="Transferase(Phosphotransferase) domain 1"/>
    <property type="match status" value="1"/>
</dbReference>
<evidence type="ECO:0000256" key="3">
    <source>
        <dbReference type="ARBA" id="ARBA00022679"/>
    </source>
</evidence>
<keyword evidence="10" id="KW-0732">Signal</keyword>
<feature type="domain" description="Protein kinase" evidence="11">
    <location>
        <begin position="326"/>
        <end position="524"/>
    </location>
</feature>
<gene>
    <name evidence="13" type="ORF">SUGI_1519450</name>
</gene>
<dbReference type="PROSITE" id="PS50011">
    <property type="entry name" value="PROTEIN_KINASE_DOM"/>
    <property type="match status" value="1"/>
</dbReference>
<protein>
    <recommendedName>
        <fullName evidence="15">Cysteine-rich receptor-like protein kinase</fullName>
    </recommendedName>
</protein>
<dbReference type="AlphaFoldDB" id="A0AAD3NV97"/>
<evidence type="ECO:0000256" key="2">
    <source>
        <dbReference type="ARBA" id="ARBA00022527"/>
    </source>
</evidence>